<evidence type="ECO:0000313" key="1">
    <source>
        <dbReference type="EMBL" id="EJK57667.1"/>
    </source>
</evidence>
<sequence>GRTDTRTHGRTFWPVVPLSLEDNVLSGSQPAMPYYIPSYLEQSAAIVAAALR</sequence>
<feature type="non-terminal residue" evidence="1">
    <location>
        <position position="1"/>
    </location>
</feature>
<protein>
    <submittedName>
        <fullName evidence="1">Uncharacterized protein</fullName>
    </submittedName>
</protein>
<reference evidence="1 2" key="1">
    <citation type="journal article" date="2012" name="Genome Biol.">
        <title>Genome and low-iron response of an oceanic diatom adapted to chronic iron limitation.</title>
        <authorList>
            <person name="Lommer M."/>
            <person name="Specht M."/>
            <person name="Roy A.S."/>
            <person name="Kraemer L."/>
            <person name="Andreson R."/>
            <person name="Gutowska M.A."/>
            <person name="Wolf J."/>
            <person name="Bergner S.V."/>
            <person name="Schilhabel M.B."/>
            <person name="Klostermeier U.C."/>
            <person name="Beiko R.G."/>
            <person name="Rosenstiel P."/>
            <person name="Hippler M."/>
            <person name="Laroche J."/>
        </authorList>
    </citation>
    <scope>NUCLEOTIDE SEQUENCE [LARGE SCALE GENOMIC DNA]</scope>
    <source>
        <strain evidence="1 2">CCMP1005</strain>
    </source>
</reference>
<dbReference type="EMBL" id="AGNL01027414">
    <property type="protein sequence ID" value="EJK57667.1"/>
    <property type="molecule type" value="Genomic_DNA"/>
</dbReference>
<organism evidence="1 2">
    <name type="scientific">Thalassiosira oceanica</name>
    <name type="common">Marine diatom</name>
    <dbReference type="NCBI Taxonomy" id="159749"/>
    <lineage>
        <taxon>Eukaryota</taxon>
        <taxon>Sar</taxon>
        <taxon>Stramenopiles</taxon>
        <taxon>Ochrophyta</taxon>
        <taxon>Bacillariophyta</taxon>
        <taxon>Coscinodiscophyceae</taxon>
        <taxon>Thalassiosirophycidae</taxon>
        <taxon>Thalassiosirales</taxon>
        <taxon>Thalassiosiraceae</taxon>
        <taxon>Thalassiosira</taxon>
    </lineage>
</organism>
<gene>
    <name evidence="1" type="ORF">THAOC_22261</name>
</gene>
<dbReference type="Proteomes" id="UP000266841">
    <property type="component" value="Unassembled WGS sequence"/>
</dbReference>
<evidence type="ECO:0000313" key="2">
    <source>
        <dbReference type="Proteomes" id="UP000266841"/>
    </source>
</evidence>
<name>K0SGH3_THAOC</name>
<comment type="caution">
    <text evidence="1">The sequence shown here is derived from an EMBL/GenBank/DDBJ whole genome shotgun (WGS) entry which is preliminary data.</text>
</comment>
<keyword evidence="2" id="KW-1185">Reference proteome</keyword>
<accession>K0SGH3</accession>
<proteinExistence type="predicted"/>
<dbReference type="AlphaFoldDB" id="K0SGH3"/>